<dbReference type="RefSeq" id="XP_007930916.1">
    <property type="nucleotide sequence ID" value="XM_007932725.1"/>
</dbReference>
<feature type="domain" description="DUF1965" evidence="1">
    <location>
        <begin position="133"/>
        <end position="164"/>
    </location>
</feature>
<evidence type="ECO:0000313" key="3">
    <source>
        <dbReference type="EMBL" id="EME78564.1"/>
    </source>
</evidence>
<reference evidence="3 4" key="1">
    <citation type="journal article" date="2012" name="PLoS Pathog.">
        <title>Diverse lifestyles and strategies of plant pathogenesis encoded in the genomes of eighteen Dothideomycetes fungi.</title>
        <authorList>
            <person name="Ohm R.A."/>
            <person name="Feau N."/>
            <person name="Henrissat B."/>
            <person name="Schoch C.L."/>
            <person name="Horwitz B.A."/>
            <person name="Barry K.W."/>
            <person name="Condon B.J."/>
            <person name="Copeland A.C."/>
            <person name="Dhillon B."/>
            <person name="Glaser F."/>
            <person name="Hesse C.N."/>
            <person name="Kosti I."/>
            <person name="LaButti K."/>
            <person name="Lindquist E.A."/>
            <person name="Lucas S."/>
            <person name="Salamov A.A."/>
            <person name="Bradshaw R.E."/>
            <person name="Ciuffetti L."/>
            <person name="Hamelin R.C."/>
            <person name="Kema G.H.J."/>
            <person name="Lawrence C."/>
            <person name="Scott J.A."/>
            <person name="Spatafora J.W."/>
            <person name="Turgeon B.G."/>
            <person name="de Wit P.J.G.M."/>
            <person name="Zhong S."/>
            <person name="Goodwin S.B."/>
            <person name="Grigoriev I.V."/>
        </authorList>
    </citation>
    <scope>NUCLEOTIDE SEQUENCE [LARGE SCALE GENOMIC DNA]</scope>
    <source>
        <strain evidence="3 4">CIRAD86</strain>
    </source>
</reference>
<dbReference type="HOGENOM" id="CLU_630245_0_0_1"/>
<dbReference type="KEGG" id="pfj:MYCFIDRAFT_209005"/>
<dbReference type="VEuPathDB" id="FungiDB:MYCFIDRAFT_209005"/>
<dbReference type="Pfam" id="PF20150">
    <property type="entry name" value="2EXR"/>
    <property type="match status" value="1"/>
</dbReference>
<dbReference type="Proteomes" id="UP000016932">
    <property type="component" value="Unassembled WGS sequence"/>
</dbReference>
<dbReference type="InterPro" id="IPR045518">
    <property type="entry name" value="2EXR"/>
</dbReference>
<evidence type="ECO:0000259" key="1">
    <source>
        <dbReference type="Pfam" id="PF09248"/>
    </source>
</evidence>
<dbReference type="Pfam" id="PF09248">
    <property type="entry name" value="DUF1965"/>
    <property type="match status" value="1"/>
</dbReference>
<proteinExistence type="predicted"/>
<organism evidence="3 4">
    <name type="scientific">Pseudocercospora fijiensis (strain CIRAD86)</name>
    <name type="common">Black leaf streak disease fungus</name>
    <name type="synonym">Mycosphaerella fijiensis</name>
    <dbReference type="NCBI Taxonomy" id="383855"/>
    <lineage>
        <taxon>Eukaryota</taxon>
        <taxon>Fungi</taxon>
        <taxon>Dikarya</taxon>
        <taxon>Ascomycota</taxon>
        <taxon>Pezizomycotina</taxon>
        <taxon>Dothideomycetes</taxon>
        <taxon>Dothideomycetidae</taxon>
        <taxon>Mycosphaerellales</taxon>
        <taxon>Mycosphaerellaceae</taxon>
        <taxon>Pseudocercospora</taxon>
    </lineage>
</organism>
<name>M2ZHF2_PSEFD</name>
<dbReference type="GeneID" id="19336735"/>
<evidence type="ECO:0000259" key="2">
    <source>
        <dbReference type="Pfam" id="PF20150"/>
    </source>
</evidence>
<dbReference type="EMBL" id="KB446563">
    <property type="protein sequence ID" value="EME78564.1"/>
    <property type="molecule type" value="Genomic_DNA"/>
</dbReference>
<keyword evidence="4" id="KW-1185">Reference proteome</keyword>
<evidence type="ECO:0000313" key="4">
    <source>
        <dbReference type="Proteomes" id="UP000016932"/>
    </source>
</evidence>
<accession>M2ZHF2</accession>
<dbReference type="InterPro" id="IPR015328">
    <property type="entry name" value="DUF1965"/>
</dbReference>
<protein>
    <submittedName>
        <fullName evidence="3">Uncharacterized protein</fullName>
    </submittedName>
</protein>
<dbReference type="AlphaFoldDB" id="M2ZHF2"/>
<dbReference type="OrthoDB" id="62952at2759"/>
<feature type="domain" description="2EXR" evidence="2">
    <location>
        <begin position="285"/>
        <end position="350"/>
    </location>
</feature>
<sequence>MNGMHGQSRLLSYRHMQGKPIGRPPAKTFPLHPQWTFLKAFKTQHKVRAVYFGDIHDNGRPAHHIQRESGPFRSGRLSNTGIRPQKLELKTNGLQSGSKCSVCQTGILSGGDHFFAYKHALPLATRYKLRRRWIYNEIFYPTTDASRTAFYSPEFIKLGANVEDSALLLKYFDRDVSRRTVNQVRIDYAGKKVSKGETYDQKEATCSIEPWNFLTVSTSFLSLETRLSLAETFHTGRTRIFRTTVASPPDFTTITTLIQGEIGIKSILTKPTIAALHPQNPYTKTFLDLPLELRNTIYSLTLPQNQTIHVSRRRIFIITSPEIPHHEPALLQSHPKIRAEALAMYYSTNTFQMADEISAMDDAVSLVRELRIQPDQLRRSRSGERWIRNRKVKDGLDPGCIRIGVVVQPAVLGLARKWVTLEGRRYDLGHIDRLL</sequence>
<gene>
    <name evidence="3" type="ORF">MYCFIDRAFT_209005</name>
</gene>